<evidence type="ECO:0000259" key="3">
    <source>
        <dbReference type="SMART" id="SM00062"/>
    </source>
</evidence>
<evidence type="ECO:0000256" key="1">
    <source>
        <dbReference type="ARBA" id="ARBA00010333"/>
    </source>
</evidence>
<dbReference type="SMART" id="SM00062">
    <property type="entry name" value="PBPb"/>
    <property type="match status" value="1"/>
</dbReference>
<keyword evidence="2" id="KW-0732">Signal</keyword>
<comment type="similarity">
    <text evidence="1">Belongs to the bacterial solute-binding protein 3 family.</text>
</comment>
<dbReference type="RefSeq" id="WP_085285368.1">
    <property type="nucleotide sequence ID" value="NZ_FOBI01000016.1"/>
</dbReference>
<dbReference type="OrthoDB" id="8771774at2"/>
<proteinExistence type="inferred from homology"/>
<dbReference type="InterPro" id="IPR001638">
    <property type="entry name" value="Solute-binding_3/MltF_N"/>
</dbReference>
<feature type="domain" description="Solute-binding protein family 3/N-terminal" evidence="3">
    <location>
        <begin position="25"/>
        <end position="244"/>
    </location>
</feature>
<dbReference type="STRING" id="641665.GCA_002104455_00975"/>
<evidence type="ECO:0000313" key="4">
    <source>
        <dbReference type="EMBL" id="SEL65497.1"/>
    </source>
</evidence>
<name>A0A1H7S1L7_9GAMM</name>
<evidence type="ECO:0000256" key="2">
    <source>
        <dbReference type="ARBA" id="ARBA00022729"/>
    </source>
</evidence>
<dbReference type="Proteomes" id="UP000199297">
    <property type="component" value="Unassembled WGS sequence"/>
</dbReference>
<dbReference type="EMBL" id="FOBI01000016">
    <property type="protein sequence ID" value="SEL65497.1"/>
    <property type="molecule type" value="Genomic_DNA"/>
</dbReference>
<protein>
    <submittedName>
        <fullName evidence="4">Amino acid ABC transporter substrate-binding protein, PAAT family</fullName>
    </submittedName>
</protein>
<dbReference type="Gene3D" id="3.40.190.10">
    <property type="entry name" value="Periplasmic binding protein-like II"/>
    <property type="match status" value="2"/>
</dbReference>
<dbReference type="SUPFAM" id="SSF53850">
    <property type="entry name" value="Periplasmic binding protein-like II"/>
    <property type="match status" value="1"/>
</dbReference>
<dbReference type="PANTHER" id="PTHR35936">
    <property type="entry name" value="MEMBRANE-BOUND LYTIC MUREIN TRANSGLYCOSYLASE F"/>
    <property type="match status" value="1"/>
</dbReference>
<evidence type="ECO:0000313" key="5">
    <source>
        <dbReference type="Proteomes" id="UP000199297"/>
    </source>
</evidence>
<dbReference type="Pfam" id="PF00497">
    <property type="entry name" value="SBP_bac_3"/>
    <property type="match status" value="1"/>
</dbReference>
<reference evidence="5" key="1">
    <citation type="submission" date="2016-10" db="EMBL/GenBank/DDBJ databases">
        <authorList>
            <person name="Varghese N."/>
            <person name="Submissions S."/>
        </authorList>
    </citation>
    <scope>NUCLEOTIDE SEQUENCE [LARGE SCALE GENOMIC DNA]</scope>
    <source>
        <strain evidence="5">CGMCC 1.9127</strain>
    </source>
</reference>
<accession>A0A1H7S1L7</accession>
<dbReference type="AlphaFoldDB" id="A0A1H7S1L7"/>
<sequence length="252" mass="28539">MKNYFFYIMLSLSLLADKTLASEQKLRTSYYQQNIAPQLFFDNNGQPSSGILFDITHAIADRLNLELEMLAIPRKRIESALLNNLIDLCCVANPKWYRANTLQWSGVIYQNATLLINNQGLKSLDDLKRVSELKIGTTLGYVYPALTPFFDNNHVLPIASLTPEGSYKKYRSQHISGFVGSAIEIDYFFKSNHDSTITLSEDNIHCAFSPSLASTRVKAINQVIEQLKSSGEITKILNRYKMTLTRLVNSIK</sequence>
<dbReference type="PANTHER" id="PTHR35936:SF6">
    <property type="entry name" value="AMINO ACID ABC TRANSPORTER SUBSTRATE-BINDING PAAT FAMILY PROTEIN"/>
    <property type="match status" value="1"/>
</dbReference>
<gene>
    <name evidence="4" type="ORF">SAMN05216262_11666</name>
</gene>
<keyword evidence="5" id="KW-1185">Reference proteome</keyword>
<organism evidence="4 5">
    <name type="scientific">Colwellia chukchiensis</name>
    <dbReference type="NCBI Taxonomy" id="641665"/>
    <lineage>
        <taxon>Bacteria</taxon>
        <taxon>Pseudomonadati</taxon>
        <taxon>Pseudomonadota</taxon>
        <taxon>Gammaproteobacteria</taxon>
        <taxon>Alteromonadales</taxon>
        <taxon>Colwelliaceae</taxon>
        <taxon>Colwellia</taxon>
    </lineage>
</organism>